<name>A0A165IZS5_9BASI</name>
<dbReference type="Pfam" id="PF18596">
    <property type="entry name" value="Sld7_C"/>
    <property type="match status" value="1"/>
</dbReference>
<protein>
    <recommendedName>
        <fullName evidence="2">Sld7 C-terminal domain-containing protein</fullName>
    </recommendedName>
</protein>
<gene>
    <name evidence="3" type="ORF">CALCODRAFT_506394</name>
</gene>
<dbReference type="Proteomes" id="UP000076842">
    <property type="component" value="Unassembled WGS sequence"/>
</dbReference>
<reference evidence="3 4" key="1">
    <citation type="journal article" date="2016" name="Mol. Biol. Evol.">
        <title>Comparative Genomics of Early-Diverging Mushroom-Forming Fungi Provides Insights into the Origins of Lignocellulose Decay Capabilities.</title>
        <authorList>
            <person name="Nagy L.G."/>
            <person name="Riley R."/>
            <person name="Tritt A."/>
            <person name="Adam C."/>
            <person name="Daum C."/>
            <person name="Floudas D."/>
            <person name="Sun H."/>
            <person name="Yadav J.S."/>
            <person name="Pangilinan J."/>
            <person name="Larsson K.H."/>
            <person name="Matsuura K."/>
            <person name="Barry K."/>
            <person name="Labutti K."/>
            <person name="Kuo R."/>
            <person name="Ohm R.A."/>
            <person name="Bhattacharya S.S."/>
            <person name="Shirouzu T."/>
            <person name="Yoshinaga Y."/>
            <person name="Martin F.M."/>
            <person name="Grigoriev I.V."/>
            <person name="Hibbett D.S."/>
        </authorList>
    </citation>
    <scope>NUCLEOTIDE SEQUENCE [LARGE SCALE GENOMIC DNA]</scope>
    <source>
        <strain evidence="3 4">HHB12733</strain>
    </source>
</reference>
<evidence type="ECO:0000313" key="4">
    <source>
        <dbReference type="Proteomes" id="UP000076842"/>
    </source>
</evidence>
<keyword evidence="4" id="KW-1185">Reference proteome</keyword>
<dbReference type="AlphaFoldDB" id="A0A165IZS5"/>
<dbReference type="OrthoDB" id="5599874at2759"/>
<organism evidence="3 4">
    <name type="scientific">Calocera cornea HHB12733</name>
    <dbReference type="NCBI Taxonomy" id="1353952"/>
    <lineage>
        <taxon>Eukaryota</taxon>
        <taxon>Fungi</taxon>
        <taxon>Dikarya</taxon>
        <taxon>Basidiomycota</taxon>
        <taxon>Agaricomycotina</taxon>
        <taxon>Dacrymycetes</taxon>
        <taxon>Dacrymycetales</taxon>
        <taxon>Dacrymycetaceae</taxon>
        <taxon>Calocera</taxon>
    </lineage>
</organism>
<feature type="region of interest" description="Disordered" evidence="1">
    <location>
        <begin position="185"/>
        <end position="206"/>
    </location>
</feature>
<sequence>MAPSHRLLWRGALSHPFTPLDGIAFVAQLPAPSPTAAAATAAAATAKAASGSTPANNTGTATTPGKTLHALDSPVALALETLRGRPTLPVIGTWSGDVDVEHGIRMHINPSCQLTVAYFTRLFCTSPPSATSASPSPSQPAPPKHHTCLRISLGSSPDSASEDEVLLFPSPSAFTPSKLEILVGRARPAPTKPKRLPRPDDPLPRRVQDLRALTLEPKREARGVKRPLALARTASSVSLRQLLTDDVFSDPGAKRRRLSDEADAEKPGRPPVLRRKASKAAVEKGGKENLLRDGKDADREMPPPLVPAKSAEPPTLEEQNKALIRKHILSLLTSAGCPRSHAEFKDCFATINRGVVFALRRSMRKRRVEREEVIRLVGTHVGMYFIADSPVKAPRSKPREPLEEADEEGMWA</sequence>
<feature type="domain" description="Sld7 C-terminal" evidence="2">
    <location>
        <begin position="317"/>
        <end position="384"/>
    </location>
</feature>
<evidence type="ECO:0000256" key="1">
    <source>
        <dbReference type="SAM" id="MobiDB-lite"/>
    </source>
</evidence>
<feature type="region of interest" description="Disordered" evidence="1">
    <location>
        <begin position="392"/>
        <end position="412"/>
    </location>
</feature>
<evidence type="ECO:0000259" key="2">
    <source>
        <dbReference type="Pfam" id="PF18596"/>
    </source>
</evidence>
<feature type="region of interest" description="Disordered" evidence="1">
    <location>
        <begin position="250"/>
        <end position="315"/>
    </location>
</feature>
<feature type="compositionally biased region" description="Acidic residues" evidence="1">
    <location>
        <begin position="403"/>
        <end position="412"/>
    </location>
</feature>
<evidence type="ECO:0000313" key="3">
    <source>
        <dbReference type="EMBL" id="KZT61182.1"/>
    </source>
</evidence>
<feature type="compositionally biased region" description="Basic and acidic residues" evidence="1">
    <location>
        <begin position="197"/>
        <end position="206"/>
    </location>
</feature>
<feature type="compositionally biased region" description="Basic and acidic residues" evidence="1">
    <location>
        <begin position="281"/>
        <end position="301"/>
    </location>
</feature>
<proteinExistence type="predicted"/>
<feature type="region of interest" description="Disordered" evidence="1">
    <location>
        <begin position="128"/>
        <end position="162"/>
    </location>
</feature>
<dbReference type="InterPro" id="IPR041260">
    <property type="entry name" value="Sld7_C"/>
</dbReference>
<dbReference type="InParanoid" id="A0A165IZS5"/>
<feature type="region of interest" description="Disordered" evidence="1">
    <location>
        <begin position="47"/>
        <end position="67"/>
    </location>
</feature>
<dbReference type="EMBL" id="KV423925">
    <property type="protein sequence ID" value="KZT61182.1"/>
    <property type="molecule type" value="Genomic_DNA"/>
</dbReference>
<feature type="compositionally biased region" description="Low complexity" evidence="1">
    <location>
        <begin position="47"/>
        <end position="65"/>
    </location>
</feature>
<accession>A0A165IZS5</accession>
<feature type="compositionally biased region" description="Basic and acidic residues" evidence="1">
    <location>
        <begin position="258"/>
        <end position="268"/>
    </location>
</feature>